<reference evidence="1 2" key="1">
    <citation type="submission" date="2019-02" db="EMBL/GenBank/DDBJ databases">
        <title>Deep-cultivation of Planctomycetes and their phenomic and genomic characterization uncovers novel biology.</title>
        <authorList>
            <person name="Wiegand S."/>
            <person name="Jogler M."/>
            <person name="Boedeker C."/>
            <person name="Pinto D."/>
            <person name="Vollmers J."/>
            <person name="Rivas-Marin E."/>
            <person name="Kohn T."/>
            <person name="Peeters S.H."/>
            <person name="Heuer A."/>
            <person name="Rast P."/>
            <person name="Oberbeckmann S."/>
            <person name="Bunk B."/>
            <person name="Jeske O."/>
            <person name="Meyerdierks A."/>
            <person name="Storesund J.E."/>
            <person name="Kallscheuer N."/>
            <person name="Luecker S."/>
            <person name="Lage O.M."/>
            <person name="Pohl T."/>
            <person name="Merkel B.J."/>
            <person name="Hornburger P."/>
            <person name="Mueller R.-W."/>
            <person name="Bruemmer F."/>
            <person name="Labrenz M."/>
            <person name="Spormann A.M."/>
            <person name="Op den Camp H."/>
            <person name="Overmann J."/>
            <person name="Amann R."/>
            <person name="Jetten M.S.M."/>
            <person name="Mascher T."/>
            <person name="Medema M.H."/>
            <person name="Devos D.P."/>
            <person name="Kaster A.-K."/>
            <person name="Ovreas L."/>
            <person name="Rohde M."/>
            <person name="Galperin M.Y."/>
            <person name="Jogler C."/>
        </authorList>
    </citation>
    <scope>NUCLEOTIDE SEQUENCE [LARGE SCALE GENOMIC DNA]</scope>
    <source>
        <strain evidence="1 2">Spb1</strain>
    </source>
</reference>
<gene>
    <name evidence="1" type="ORF">Spb1_24580</name>
</gene>
<evidence type="ECO:0000313" key="1">
    <source>
        <dbReference type="EMBL" id="QDV30524.1"/>
    </source>
</evidence>
<organism evidence="1 2">
    <name type="scientific">Planctopirus ephydatiae</name>
    <dbReference type="NCBI Taxonomy" id="2528019"/>
    <lineage>
        <taxon>Bacteria</taxon>
        <taxon>Pseudomonadati</taxon>
        <taxon>Planctomycetota</taxon>
        <taxon>Planctomycetia</taxon>
        <taxon>Planctomycetales</taxon>
        <taxon>Planctomycetaceae</taxon>
        <taxon>Planctopirus</taxon>
    </lineage>
</organism>
<name>A0A518GPQ9_9PLAN</name>
<proteinExistence type="predicted"/>
<dbReference type="AlphaFoldDB" id="A0A518GPQ9"/>
<evidence type="ECO:0000313" key="2">
    <source>
        <dbReference type="Proteomes" id="UP000315349"/>
    </source>
</evidence>
<sequence length="110" mass="12493">MAAICIRDDRTWKCANWVYEGVCEAAQNHLQPNSMISLRIDESLESRVHYLDITDLSTEAISDFHQSVEKGLRDIKDKGDIAFALPECYPQFIAMSDELMFMLSSCLASK</sequence>
<protein>
    <submittedName>
        <fullName evidence="1">Uncharacterized protein</fullName>
    </submittedName>
</protein>
<dbReference type="KEGG" id="peh:Spb1_24580"/>
<keyword evidence="2" id="KW-1185">Reference proteome</keyword>
<dbReference type="Proteomes" id="UP000315349">
    <property type="component" value="Chromosome"/>
</dbReference>
<dbReference type="RefSeq" id="WP_145300024.1">
    <property type="nucleotide sequence ID" value="NZ_CP036299.1"/>
</dbReference>
<accession>A0A518GPQ9</accession>
<dbReference type="EMBL" id="CP036299">
    <property type="protein sequence ID" value="QDV30524.1"/>
    <property type="molecule type" value="Genomic_DNA"/>
</dbReference>